<sequence length="233" mass="24865">MRTIRRLLGMLVLVVAVVLGYQNRATLVPQATAKVNQLRTELVTALDGNWVNRLMGQERDVATPSSSTTTTPMEPIVEGMRLSPTYYYHYSATLPAAGRRVFADAVSRYNATGIVHLVPGTAPAGKNSITFSVYHKRMAQNSAEIELGHGGPSITQRVSLAGTHDQNNANASLNADYGGAFSDAVATHELGHALGLDHSQSLLSVMYPISQGRSQLSAGDIAGLKAIYGSTKK</sequence>
<dbReference type="GO" id="GO:0030574">
    <property type="term" value="P:collagen catabolic process"/>
    <property type="evidence" value="ECO:0007669"/>
    <property type="project" value="TreeGrafter"/>
</dbReference>
<evidence type="ECO:0000256" key="5">
    <source>
        <dbReference type="ARBA" id="ARBA00022729"/>
    </source>
</evidence>
<keyword evidence="4" id="KW-0479">Metal-binding</keyword>
<evidence type="ECO:0000256" key="1">
    <source>
        <dbReference type="ARBA" id="ARBA00001947"/>
    </source>
</evidence>
<evidence type="ECO:0000256" key="6">
    <source>
        <dbReference type="ARBA" id="ARBA00022801"/>
    </source>
</evidence>
<evidence type="ECO:0000256" key="7">
    <source>
        <dbReference type="ARBA" id="ARBA00022833"/>
    </source>
</evidence>
<dbReference type="PANTHER" id="PTHR10201">
    <property type="entry name" value="MATRIX METALLOPROTEINASE"/>
    <property type="match status" value="1"/>
</dbReference>
<feature type="domain" description="Peptidase metallopeptidase" evidence="9">
    <location>
        <begin position="78"/>
        <end position="230"/>
    </location>
</feature>
<dbReference type="SUPFAM" id="SSF55486">
    <property type="entry name" value="Metalloproteases ('zincins'), catalytic domain"/>
    <property type="match status" value="1"/>
</dbReference>
<evidence type="ECO:0000313" key="11">
    <source>
        <dbReference type="Proteomes" id="UP001254075"/>
    </source>
</evidence>
<proteinExistence type="inferred from homology"/>
<dbReference type="InterPro" id="IPR006026">
    <property type="entry name" value="Peptidase_Metallo"/>
</dbReference>
<dbReference type="RefSeq" id="WP_313844401.1">
    <property type="nucleotide sequence ID" value="NZ_JAVLAM010000001.1"/>
</dbReference>
<evidence type="ECO:0000313" key="10">
    <source>
        <dbReference type="EMBL" id="MDT7013162.1"/>
    </source>
</evidence>
<evidence type="ECO:0000256" key="2">
    <source>
        <dbReference type="ARBA" id="ARBA00010370"/>
    </source>
</evidence>
<dbReference type="GO" id="GO:0030198">
    <property type="term" value="P:extracellular matrix organization"/>
    <property type="evidence" value="ECO:0007669"/>
    <property type="project" value="TreeGrafter"/>
</dbReference>
<comment type="cofactor">
    <cofactor evidence="1">
        <name>Zn(2+)</name>
        <dbReference type="ChEBI" id="CHEBI:29105"/>
    </cofactor>
</comment>
<dbReference type="PANTHER" id="PTHR10201:SF291">
    <property type="entry name" value="MATRIX METALLOPROTEINASE 1, ISOFORM C-RELATED"/>
    <property type="match status" value="1"/>
</dbReference>
<evidence type="ECO:0000259" key="9">
    <source>
        <dbReference type="SMART" id="SM00235"/>
    </source>
</evidence>
<dbReference type="SMART" id="SM00235">
    <property type="entry name" value="ZnMc"/>
    <property type="match status" value="1"/>
</dbReference>
<accession>A0AAW8W356</accession>
<name>A0AAW8W356_9LACO</name>
<organism evidence="10 11">
    <name type="scientific">Levilactobacillus namurensis</name>
    <dbReference type="NCBI Taxonomy" id="380393"/>
    <lineage>
        <taxon>Bacteria</taxon>
        <taxon>Bacillati</taxon>
        <taxon>Bacillota</taxon>
        <taxon>Bacilli</taxon>
        <taxon>Lactobacillales</taxon>
        <taxon>Lactobacillaceae</taxon>
        <taxon>Levilactobacillus</taxon>
    </lineage>
</organism>
<dbReference type="GO" id="GO:0004222">
    <property type="term" value="F:metalloendopeptidase activity"/>
    <property type="evidence" value="ECO:0007669"/>
    <property type="project" value="InterPro"/>
</dbReference>
<keyword evidence="6 10" id="KW-0378">Hydrolase</keyword>
<dbReference type="InterPro" id="IPR024079">
    <property type="entry name" value="MetalloPept_cat_dom_sf"/>
</dbReference>
<keyword evidence="5" id="KW-0732">Signal</keyword>
<dbReference type="GO" id="GO:0006508">
    <property type="term" value="P:proteolysis"/>
    <property type="evidence" value="ECO:0007669"/>
    <property type="project" value="UniProtKB-KW"/>
</dbReference>
<evidence type="ECO:0000256" key="3">
    <source>
        <dbReference type="ARBA" id="ARBA00022670"/>
    </source>
</evidence>
<dbReference type="Pfam" id="PF00413">
    <property type="entry name" value="Peptidase_M10"/>
    <property type="match status" value="1"/>
</dbReference>
<protein>
    <submittedName>
        <fullName evidence="10">Matrixin family metalloprotease</fullName>
        <ecNumber evidence="10">3.4.24.-</ecNumber>
    </submittedName>
</protein>
<keyword evidence="3" id="KW-0645">Protease</keyword>
<comment type="caution">
    <text evidence="10">The sequence shown here is derived from an EMBL/GenBank/DDBJ whole genome shotgun (WGS) entry which is preliminary data.</text>
</comment>
<keyword evidence="7" id="KW-0862">Zinc</keyword>
<dbReference type="InterPro" id="IPR001818">
    <property type="entry name" value="Pept_M10_metallopeptidase"/>
</dbReference>
<reference evidence="10" key="1">
    <citation type="submission" date="2023-08" db="EMBL/GenBank/DDBJ databases">
        <authorList>
            <person name="Page C.A."/>
            <person name="Perez-Diaz I.M."/>
        </authorList>
    </citation>
    <scope>NUCLEOTIDE SEQUENCE</scope>
    <source>
        <strain evidence="10">3.8.38</strain>
    </source>
</reference>
<dbReference type="EC" id="3.4.24.-" evidence="10"/>
<keyword evidence="8 10" id="KW-0482">Metalloprotease</keyword>
<dbReference type="Gene3D" id="3.40.390.10">
    <property type="entry name" value="Collagenase (Catalytic Domain)"/>
    <property type="match status" value="1"/>
</dbReference>
<dbReference type="GO" id="GO:0031012">
    <property type="term" value="C:extracellular matrix"/>
    <property type="evidence" value="ECO:0007669"/>
    <property type="project" value="InterPro"/>
</dbReference>
<dbReference type="AlphaFoldDB" id="A0AAW8W356"/>
<gene>
    <name evidence="10" type="ORF">RI532_01795</name>
</gene>
<comment type="similarity">
    <text evidence="2">Belongs to the peptidase M10A family.</text>
</comment>
<dbReference type="GO" id="GO:0008270">
    <property type="term" value="F:zinc ion binding"/>
    <property type="evidence" value="ECO:0007669"/>
    <property type="project" value="InterPro"/>
</dbReference>
<evidence type="ECO:0000256" key="4">
    <source>
        <dbReference type="ARBA" id="ARBA00022723"/>
    </source>
</evidence>
<dbReference type="EMBL" id="JAVLAM010000001">
    <property type="protein sequence ID" value="MDT7013162.1"/>
    <property type="molecule type" value="Genomic_DNA"/>
</dbReference>
<evidence type="ECO:0000256" key="8">
    <source>
        <dbReference type="ARBA" id="ARBA00023049"/>
    </source>
</evidence>
<dbReference type="Proteomes" id="UP001254075">
    <property type="component" value="Unassembled WGS sequence"/>
</dbReference>